<dbReference type="InterPro" id="IPR039425">
    <property type="entry name" value="RNA_pol_sigma-70-like"/>
</dbReference>
<dbReference type="CDD" id="cd06171">
    <property type="entry name" value="Sigma70_r4"/>
    <property type="match status" value="1"/>
</dbReference>
<dbReference type="PANTHER" id="PTHR43133">
    <property type="entry name" value="RNA POLYMERASE ECF-TYPE SIGMA FACTO"/>
    <property type="match status" value="1"/>
</dbReference>
<dbReference type="RefSeq" id="WP_117910156.1">
    <property type="nucleotide sequence ID" value="NZ_JAODBU010000008.1"/>
</dbReference>
<keyword evidence="3" id="KW-0731">Sigma factor</keyword>
<dbReference type="InterPro" id="IPR013249">
    <property type="entry name" value="RNA_pol_sigma70_r4_t2"/>
</dbReference>
<keyword evidence="4" id="KW-0238">DNA-binding</keyword>
<reference evidence="8" key="1">
    <citation type="submission" date="2022-09" db="EMBL/GenBank/DDBJ databases">
        <title>Eubacterium sp. LFL-14 isolated from human feces.</title>
        <authorList>
            <person name="Liu F."/>
        </authorList>
    </citation>
    <scope>NUCLEOTIDE SEQUENCE</scope>
    <source>
        <strain evidence="8">LFL-14</strain>
    </source>
</reference>
<evidence type="ECO:0000313" key="9">
    <source>
        <dbReference type="Proteomes" id="UP001431199"/>
    </source>
</evidence>
<dbReference type="InterPro" id="IPR014284">
    <property type="entry name" value="RNA_pol_sigma-70_dom"/>
</dbReference>
<dbReference type="Gene3D" id="1.10.10.10">
    <property type="entry name" value="Winged helix-like DNA-binding domain superfamily/Winged helix DNA-binding domain"/>
    <property type="match status" value="1"/>
</dbReference>
<name>A0ABT2M0X6_9FIRM</name>
<dbReference type="InterPro" id="IPR007627">
    <property type="entry name" value="RNA_pol_sigma70_r2"/>
</dbReference>
<comment type="similarity">
    <text evidence="1">Belongs to the sigma-70 factor family. ECF subfamily.</text>
</comment>
<gene>
    <name evidence="8" type="ORF">N5B56_08810</name>
</gene>
<dbReference type="NCBIfam" id="TIGR02937">
    <property type="entry name" value="sigma70-ECF"/>
    <property type="match status" value="1"/>
</dbReference>
<evidence type="ECO:0000256" key="5">
    <source>
        <dbReference type="ARBA" id="ARBA00023163"/>
    </source>
</evidence>
<keyword evidence="2" id="KW-0805">Transcription regulation</keyword>
<evidence type="ECO:0000256" key="2">
    <source>
        <dbReference type="ARBA" id="ARBA00023015"/>
    </source>
</evidence>
<dbReference type="Gene3D" id="1.10.1740.10">
    <property type="match status" value="1"/>
</dbReference>
<feature type="domain" description="RNA polymerase sigma-70 region 2" evidence="6">
    <location>
        <begin position="30"/>
        <end position="93"/>
    </location>
</feature>
<protein>
    <submittedName>
        <fullName evidence="8">RNA polymerase sigma factor</fullName>
    </submittedName>
</protein>
<evidence type="ECO:0000259" key="7">
    <source>
        <dbReference type="Pfam" id="PF08281"/>
    </source>
</evidence>
<comment type="caution">
    <text evidence="8">The sequence shown here is derived from an EMBL/GenBank/DDBJ whole genome shotgun (WGS) entry which is preliminary data.</text>
</comment>
<sequence>MQSENNKIDEGLFAKIADGDNEAFAQLYYASYKQLYGFLLSLTRNKEDAEDMLQNTYIKVRNGSHLYTKQGTPMGWMCRVAKNVYLDHIRKYGKITKVDFDLVENYVTDNENNVSEQRILLEQALASLKKEERTIVIMYIYMGMKHREIAEITGLPLSTVLSKYNRALKKMKSKIEA</sequence>
<keyword evidence="9" id="KW-1185">Reference proteome</keyword>
<dbReference type="PANTHER" id="PTHR43133:SF8">
    <property type="entry name" value="RNA POLYMERASE SIGMA FACTOR HI_1459-RELATED"/>
    <property type="match status" value="1"/>
</dbReference>
<dbReference type="InterPro" id="IPR013325">
    <property type="entry name" value="RNA_pol_sigma_r2"/>
</dbReference>
<dbReference type="SUPFAM" id="SSF88659">
    <property type="entry name" value="Sigma3 and sigma4 domains of RNA polymerase sigma factors"/>
    <property type="match status" value="1"/>
</dbReference>
<evidence type="ECO:0000256" key="1">
    <source>
        <dbReference type="ARBA" id="ARBA00010641"/>
    </source>
</evidence>
<organism evidence="8 9">
    <name type="scientific">Eubacterium album</name>
    <dbReference type="NCBI Taxonomy" id="2978477"/>
    <lineage>
        <taxon>Bacteria</taxon>
        <taxon>Bacillati</taxon>
        <taxon>Bacillota</taxon>
        <taxon>Clostridia</taxon>
        <taxon>Eubacteriales</taxon>
        <taxon>Eubacteriaceae</taxon>
        <taxon>Eubacterium</taxon>
    </lineage>
</organism>
<accession>A0ABT2M0X6</accession>
<proteinExistence type="inferred from homology"/>
<dbReference type="Pfam" id="PF04542">
    <property type="entry name" value="Sigma70_r2"/>
    <property type="match status" value="1"/>
</dbReference>
<dbReference type="Pfam" id="PF08281">
    <property type="entry name" value="Sigma70_r4_2"/>
    <property type="match status" value="1"/>
</dbReference>
<feature type="domain" description="RNA polymerase sigma factor 70 region 4 type 2" evidence="7">
    <location>
        <begin position="120"/>
        <end position="171"/>
    </location>
</feature>
<evidence type="ECO:0000313" key="8">
    <source>
        <dbReference type="EMBL" id="MCT7399178.1"/>
    </source>
</evidence>
<dbReference type="EMBL" id="JAODBU010000008">
    <property type="protein sequence ID" value="MCT7399178.1"/>
    <property type="molecule type" value="Genomic_DNA"/>
</dbReference>
<dbReference type="InterPro" id="IPR013324">
    <property type="entry name" value="RNA_pol_sigma_r3/r4-like"/>
</dbReference>
<keyword evidence="5" id="KW-0804">Transcription</keyword>
<dbReference type="SUPFAM" id="SSF88946">
    <property type="entry name" value="Sigma2 domain of RNA polymerase sigma factors"/>
    <property type="match status" value="1"/>
</dbReference>
<evidence type="ECO:0000256" key="4">
    <source>
        <dbReference type="ARBA" id="ARBA00023125"/>
    </source>
</evidence>
<evidence type="ECO:0000259" key="6">
    <source>
        <dbReference type="Pfam" id="PF04542"/>
    </source>
</evidence>
<evidence type="ECO:0000256" key="3">
    <source>
        <dbReference type="ARBA" id="ARBA00023082"/>
    </source>
</evidence>
<dbReference type="InterPro" id="IPR036388">
    <property type="entry name" value="WH-like_DNA-bd_sf"/>
</dbReference>
<dbReference type="Proteomes" id="UP001431199">
    <property type="component" value="Unassembled WGS sequence"/>
</dbReference>